<comment type="caution">
    <text evidence="2">The sequence shown here is derived from an EMBL/GenBank/DDBJ whole genome shotgun (WGS) entry which is preliminary data.</text>
</comment>
<evidence type="ECO:0000313" key="3">
    <source>
        <dbReference type="Proteomes" id="UP000193498"/>
    </source>
</evidence>
<evidence type="ECO:0000313" key="2">
    <source>
        <dbReference type="EMBL" id="ORX93727.1"/>
    </source>
</evidence>
<organism evidence="2 3">
    <name type="scientific">Basidiobolus meristosporus CBS 931.73</name>
    <dbReference type="NCBI Taxonomy" id="1314790"/>
    <lineage>
        <taxon>Eukaryota</taxon>
        <taxon>Fungi</taxon>
        <taxon>Fungi incertae sedis</taxon>
        <taxon>Zoopagomycota</taxon>
        <taxon>Entomophthoromycotina</taxon>
        <taxon>Basidiobolomycetes</taxon>
        <taxon>Basidiobolales</taxon>
        <taxon>Basidiobolaceae</taxon>
        <taxon>Basidiobolus</taxon>
    </lineage>
</organism>
<gene>
    <name evidence="2" type="ORF">K493DRAFT_34474</name>
</gene>
<dbReference type="EMBL" id="MCFE01000225">
    <property type="protein sequence ID" value="ORX93727.1"/>
    <property type="molecule type" value="Genomic_DNA"/>
</dbReference>
<feature type="region of interest" description="Disordered" evidence="1">
    <location>
        <begin position="229"/>
        <end position="260"/>
    </location>
</feature>
<dbReference type="AlphaFoldDB" id="A0A1Y1Y6U3"/>
<sequence>MENQPTAPNPPPAFDSSSTPSSNHSMPGFSRMGHGWNPPTNASELFRKEIGSDWASRQGLWFTHPMAPQVYSDSSRGYIQDPMVVLWDQIRQAYYRLESRQGVQSLHQLASNFYSLIELKNTHVELFGESATDEAKIFEACQVGNRWSQSTGQGLFIFKQDPSQPNIILARFEEPITNPLRQPPAPNMPSLPRGVVPMVHPLNPQAGLYGDAYLDSIMTHNYPTASNVANIFGPPPPTSSRKASGPSTSNVDLGVNGVLS</sequence>
<feature type="region of interest" description="Disordered" evidence="1">
    <location>
        <begin position="1"/>
        <end position="34"/>
    </location>
</feature>
<reference evidence="2 3" key="1">
    <citation type="submission" date="2016-07" db="EMBL/GenBank/DDBJ databases">
        <title>Pervasive Adenine N6-methylation of Active Genes in Fungi.</title>
        <authorList>
            <consortium name="DOE Joint Genome Institute"/>
            <person name="Mondo S.J."/>
            <person name="Dannebaum R.O."/>
            <person name="Kuo R.C."/>
            <person name="Labutti K."/>
            <person name="Haridas S."/>
            <person name="Kuo A."/>
            <person name="Salamov A."/>
            <person name="Ahrendt S.R."/>
            <person name="Lipzen A."/>
            <person name="Sullivan W."/>
            <person name="Andreopoulos W.B."/>
            <person name="Clum A."/>
            <person name="Lindquist E."/>
            <person name="Daum C."/>
            <person name="Ramamoorthy G.K."/>
            <person name="Gryganskyi A."/>
            <person name="Culley D."/>
            <person name="Magnuson J.K."/>
            <person name="James T.Y."/>
            <person name="O'Malley M.A."/>
            <person name="Stajich J.E."/>
            <person name="Spatafora J.W."/>
            <person name="Visel A."/>
            <person name="Grigoriev I.V."/>
        </authorList>
    </citation>
    <scope>NUCLEOTIDE SEQUENCE [LARGE SCALE GENOMIC DNA]</scope>
    <source>
        <strain evidence="2 3">CBS 931.73</strain>
    </source>
</reference>
<evidence type="ECO:0000256" key="1">
    <source>
        <dbReference type="SAM" id="MobiDB-lite"/>
    </source>
</evidence>
<dbReference type="InParanoid" id="A0A1Y1Y6U3"/>
<name>A0A1Y1Y6U3_9FUNG</name>
<feature type="compositionally biased region" description="Low complexity" evidence="1">
    <location>
        <begin position="16"/>
        <end position="25"/>
    </location>
</feature>
<accession>A0A1Y1Y6U3</accession>
<proteinExistence type="predicted"/>
<keyword evidence="3" id="KW-1185">Reference proteome</keyword>
<feature type="compositionally biased region" description="Polar residues" evidence="1">
    <location>
        <begin position="239"/>
        <end position="251"/>
    </location>
</feature>
<protein>
    <submittedName>
        <fullName evidence="2">Uncharacterized protein</fullName>
    </submittedName>
</protein>
<dbReference type="Proteomes" id="UP000193498">
    <property type="component" value="Unassembled WGS sequence"/>
</dbReference>